<sequence length="216" mass="24760">MKNSIETIWKEGFLNEKQLVAPQINDLYNRKSIHVVDRVKRMFRINFVLIIVLAIVLPVISYAVHALWQGLAVSALLLLTAWYNHRQLRGLSTLDQGATSLAYLRAFDQWLNDVLARSVKVARFSYPLYFLIALSIVWSAWNGPEGPGAKIREKFPELTVIGNVPIAALAIAGAVVLLMFWFSDRIYKWDVRLMYGRVFSRLKRTLAEMETLQHEA</sequence>
<keyword evidence="1" id="KW-0472">Membrane</keyword>
<evidence type="ECO:0000256" key="1">
    <source>
        <dbReference type="SAM" id="Phobius"/>
    </source>
</evidence>
<dbReference type="AlphaFoldDB" id="A0A917I2R1"/>
<dbReference type="RefSeq" id="WP_188508424.1">
    <property type="nucleotide sequence ID" value="NZ_BMER01000007.1"/>
</dbReference>
<feature type="transmembrane region" description="Helical" evidence="1">
    <location>
        <begin position="43"/>
        <end position="60"/>
    </location>
</feature>
<reference evidence="2" key="2">
    <citation type="submission" date="2020-09" db="EMBL/GenBank/DDBJ databases">
        <authorList>
            <person name="Sun Q."/>
            <person name="Zhou Y."/>
        </authorList>
    </citation>
    <scope>NUCLEOTIDE SEQUENCE</scope>
    <source>
        <strain evidence="2">CGMCC 1.12195</strain>
    </source>
</reference>
<gene>
    <name evidence="2" type="ORF">GCM10007415_45330</name>
</gene>
<accession>A0A917I2R1</accession>
<organism evidence="2 3">
    <name type="scientific">Parapedobacter pyrenivorans</name>
    <dbReference type="NCBI Taxonomy" id="1305674"/>
    <lineage>
        <taxon>Bacteria</taxon>
        <taxon>Pseudomonadati</taxon>
        <taxon>Bacteroidota</taxon>
        <taxon>Sphingobacteriia</taxon>
        <taxon>Sphingobacteriales</taxon>
        <taxon>Sphingobacteriaceae</taxon>
        <taxon>Parapedobacter</taxon>
    </lineage>
</organism>
<evidence type="ECO:0000313" key="3">
    <source>
        <dbReference type="Proteomes" id="UP000660862"/>
    </source>
</evidence>
<reference evidence="2" key="1">
    <citation type="journal article" date="2014" name="Int. J. Syst. Evol. Microbiol.">
        <title>Complete genome sequence of Corynebacterium casei LMG S-19264T (=DSM 44701T), isolated from a smear-ripened cheese.</title>
        <authorList>
            <consortium name="US DOE Joint Genome Institute (JGI-PGF)"/>
            <person name="Walter F."/>
            <person name="Albersmeier A."/>
            <person name="Kalinowski J."/>
            <person name="Ruckert C."/>
        </authorList>
    </citation>
    <scope>NUCLEOTIDE SEQUENCE</scope>
    <source>
        <strain evidence="2">CGMCC 1.12195</strain>
    </source>
</reference>
<feature type="transmembrane region" description="Helical" evidence="1">
    <location>
        <begin position="161"/>
        <end position="182"/>
    </location>
</feature>
<feature type="transmembrane region" description="Helical" evidence="1">
    <location>
        <begin position="66"/>
        <end position="83"/>
    </location>
</feature>
<dbReference type="Proteomes" id="UP000660862">
    <property type="component" value="Unassembled WGS sequence"/>
</dbReference>
<dbReference type="EMBL" id="BMER01000007">
    <property type="protein sequence ID" value="GGH04057.1"/>
    <property type="molecule type" value="Genomic_DNA"/>
</dbReference>
<comment type="caution">
    <text evidence="2">The sequence shown here is derived from an EMBL/GenBank/DDBJ whole genome shotgun (WGS) entry which is preliminary data.</text>
</comment>
<keyword evidence="3" id="KW-1185">Reference proteome</keyword>
<evidence type="ECO:0000313" key="2">
    <source>
        <dbReference type="EMBL" id="GGH04057.1"/>
    </source>
</evidence>
<keyword evidence="1" id="KW-0812">Transmembrane</keyword>
<protein>
    <submittedName>
        <fullName evidence="2">Uncharacterized protein</fullName>
    </submittedName>
</protein>
<feature type="transmembrane region" description="Helical" evidence="1">
    <location>
        <begin position="124"/>
        <end position="141"/>
    </location>
</feature>
<keyword evidence="1" id="KW-1133">Transmembrane helix</keyword>
<proteinExistence type="predicted"/>
<name>A0A917I2R1_9SPHI</name>